<evidence type="ECO:0000256" key="1">
    <source>
        <dbReference type="SAM" id="MobiDB-lite"/>
    </source>
</evidence>
<feature type="region of interest" description="Disordered" evidence="1">
    <location>
        <begin position="92"/>
        <end position="130"/>
    </location>
</feature>
<evidence type="ECO:0008006" key="4">
    <source>
        <dbReference type="Google" id="ProtNLM"/>
    </source>
</evidence>
<organism evidence="2 3">
    <name type="scientific">Microbacterium allomyrinae</name>
    <dbReference type="NCBI Taxonomy" id="2830666"/>
    <lineage>
        <taxon>Bacteria</taxon>
        <taxon>Bacillati</taxon>
        <taxon>Actinomycetota</taxon>
        <taxon>Actinomycetes</taxon>
        <taxon>Micrococcales</taxon>
        <taxon>Microbacteriaceae</taxon>
        <taxon>Microbacterium</taxon>
    </lineage>
</organism>
<feature type="compositionally biased region" description="Gly residues" evidence="1">
    <location>
        <begin position="104"/>
        <end position="114"/>
    </location>
</feature>
<dbReference type="Pfam" id="PF06152">
    <property type="entry name" value="Phage_min_cap2"/>
    <property type="match status" value="1"/>
</dbReference>
<keyword evidence="3" id="KW-1185">Reference proteome</keyword>
<name>A0A9X1S4J9_9MICO</name>
<dbReference type="Proteomes" id="UP001139354">
    <property type="component" value="Unassembled WGS sequence"/>
</dbReference>
<dbReference type="InterPro" id="IPR009319">
    <property type="entry name" value="Phage_A118_VSP1"/>
</dbReference>
<dbReference type="AlphaFoldDB" id="A0A9X1S4J9"/>
<reference evidence="2" key="1">
    <citation type="submission" date="2021-04" db="EMBL/GenBank/DDBJ databases">
        <title>Microbacterium tenobrionis sp. nov. and Microbacterium allomyrinae sp. nov., isolated from larvae of Tenobrio molitor and Allomyrina dichotoma, respectively.</title>
        <authorList>
            <person name="Lee S.D."/>
        </authorList>
    </citation>
    <scope>NUCLEOTIDE SEQUENCE</scope>
    <source>
        <strain evidence="2">BWT-G7</strain>
    </source>
</reference>
<comment type="caution">
    <text evidence="2">The sequence shown here is derived from an EMBL/GenBank/DDBJ whole genome shotgun (WGS) entry which is preliminary data.</text>
</comment>
<sequence>MADRTAEQLTAALVAAYVLAEQRLLAGSTSILKRTPLTNEGAFTALGQMRRLVRRILASLAGGDQVAAAMITTSSSEGRRAAEAAVTTAKSLARINTPADARGGPRGPGGGRPPGRGLDSPGPEPFDLSMPHGERAAQAIRDDVVSSLADVRHRITRLPDDIYKMIAPHGAIYQVIDNNITPQQAQAMAWRVFVSQGVTGFTDVSGREWSLSAYVEMAVRTASTRAFNDSHLSRMRALGIEYFSVPDSGHPCPKCFPWQGKVLTAVRIENPTIPVDGTIAEAVAAGLFHPNCRHTLTAVFPGITVLPEARVWTAEEQRLYDLSQTQRRLELEVRKAKRQLEYAITPEARAAAQAKVRRGQAKIREFVRVTGFARQSRREQVDLTDAHIKLPTPIR</sequence>
<evidence type="ECO:0000313" key="3">
    <source>
        <dbReference type="Proteomes" id="UP001139354"/>
    </source>
</evidence>
<protein>
    <recommendedName>
        <fullName evidence="4">Minor capsid protein</fullName>
    </recommendedName>
</protein>
<proteinExistence type="predicted"/>
<dbReference type="RefSeq" id="WP_229385043.1">
    <property type="nucleotide sequence ID" value="NZ_JAGTTN010000004.1"/>
</dbReference>
<dbReference type="GO" id="GO:0005198">
    <property type="term" value="F:structural molecule activity"/>
    <property type="evidence" value="ECO:0007669"/>
    <property type="project" value="InterPro"/>
</dbReference>
<dbReference type="EMBL" id="JAGTTN010000004">
    <property type="protein sequence ID" value="MCC2033075.1"/>
    <property type="molecule type" value="Genomic_DNA"/>
</dbReference>
<evidence type="ECO:0000313" key="2">
    <source>
        <dbReference type="EMBL" id="MCC2033075.1"/>
    </source>
</evidence>
<gene>
    <name evidence="2" type="ORF">KEC57_12875</name>
</gene>
<accession>A0A9X1S4J9</accession>